<gene>
    <name evidence="11" type="primary">LOC111108793</name>
</gene>
<proteinExistence type="predicted"/>
<dbReference type="SUPFAM" id="SSF55486">
    <property type="entry name" value="Metalloproteases ('zincins'), catalytic domain"/>
    <property type="match status" value="1"/>
</dbReference>
<dbReference type="PROSITE" id="PS50060">
    <property type="entry name" value="MAM_2"/>
    <property type="match status" value="1"/>
</dbReference>
<dbReference type="OrthoDB" id="6128992at2759"/>
<reference evidence="11" key="1">
    <citation type="submission" date="2025-08" db="UniProtKB">
        <authorList>
            <consortium name="RefSeq"/>
        </authorList>
    </citation>
    <scope>IDENTIFICATION</scope>
    <source>
        <tissue evidence="11">Whole sample</tissue>
    </source>
</reference>
<evidence type="ECO:0000256" key="5">
    <source>
        <dbReference type="ARBA" id="ARBA00023049"/>
    </source>
</evidence>
<dbReference type="InterPro" id="IPR001506">
    <property type="entry name" value="Peptidase_M12A"/>
</dbReference>
<feature type="domain" description="MAM" evidence="8">
    <location>
        <begin position="254"/>
        <end position="405"/>
    </location>
</feature>
<dbReference type="Proteomes" id="UP000694844">
    <property type="component" value="Chromosome 8"/>
</dbReference>
<dbReference type="Pfam" id="PF01400">
    <property type="entry name" value="Astacin"/>
    <property type="match status" value="1"/>
</dbReference>
<dbReference type="GO" id="GO:0008270">
    <property type="term" value="F:zinc ion binding"/>
    <property type="evidence" value="ECO:0007669"/>
    <property type="project" value="InterPro"/>
</dbReference>
<evidence type="ECO:0000259" key="9">
    <source>
        <dbReference type="PROSITE" id="PS51864"/>
    </source>
</evidence>
<dbReference type="SMART" id="SM00137">
    <property type="entry name" value="MAM"/>
    <property type="match status" value="1"/>
</dbReference>
<feature type="chain" id="PRO_5034539578" description="Metalloendopeptidase" evidence="7">
    <location>
        <begin position="26"/>
        <end position="411"/>
    </location>
</feature>
<dbReference type="SMART" id="SM00235">
    <property type="entry name" value="ZnMc"/>
    <property type="match status" value="1"/>
</dbReference>
<keyword evidence="1 7" id="KW-0645">Protease</keyword>
<evidence type="ECO:0000313" key="11">
    <source>
        <dbReference type="RefSeq" id="XP_022300584.1"/>
    </source>
</evidence>
<dbReference type="PRINTS" id="PR00480">
    <property type="entry name" value="ASTACIN"/>
</dbReference>
<comment type="cofactor">
    <cofactor evidence="7">
        <name>Zn(2+)</name>
        <dbReference type="ChEBI" id="CHEBI:29105"/>
    </cofactor>
    <text evidence="7">Binds 1 zinc ion per subunit.</text>
</comment>
<dbReference type="InterPro" id="IPR006026">
    <property type="entry name" value="Peptidase_Metallo"/>
</dbReference>
<evidence type="ECO:0000256" key="6">
    <source>
        <dbReference type="PROSITE-ProRule" id="PRU01211"/>
    </source>
</evidence>
<dbReference type="GO" id="GO:0004222">
    <property type="term" value="F:metalloendopeptidase activity"/>
    <property type="evidence" value="ECO:0007669"/>
    <property type="project" value="UniProtKB-UniRule"/>
</dbReference>
<dbReference type="Gene3D" id="3.40.390.10">
    <property type="entry name" value="Collagenase (Catalytic Domain)"/>
    <property type="match status" value="1"/>
</dbReference>
<dbReference type="GO" id="GO:0006508">
    <property type="term" value="P:proteolysis"/>
    <property type="evidence" value="ECO:0007669"/>
    <property type="project" value="UniProtKB-KW"/>
</dbReference>
<dbReference type="KEGG" id="cvn:111108793"/>
<dbReference type="CDD" id="cd06263">
    <property type="entry name" value="MAM"/>
    <property type="match status" value="1"/>
</dbReference>
<dbReference type="EC" id="3.4.24.-" evidence="7"/>
<dbReference type="PANTHER" id="PTHR10127">
    <property type="entry name" value="DISCOIDIN, CUB, EGF, LAMININ , AND ZINC METALLOPROTEASE DOMAIN CONTAINING"/>
    <property type="match status" value="1"/>
</dbReference>
<evidence type="ECO:0000256" key="1">
    <source>
        <dbReference type="ARBA" id="ARBA00022670"/>
    </source>
</evidence>
<dbReference type="GeneID" id="111108793"/>
<keyword evidence="2 7" id="KW-0479">Metal-binding</keyword>
<evidence type="ECO:0000256" key="4">
    <source>
        <dbReference type="ARBA" id="ARBA00022833"/>
    </source>
</evidence>
<dbReference type="PROSITE" id="PS51864">
    <property type="entry name" value="ASTACIN"/>
    <property type="match status" value="1"/>
</dbReference>
<keyword evidence="3 7" id="KW-0378">Hydrolase</keyword>
<dbReference type="AlphaFoldDB" id="A0A8B8BCT0"/>
<dbReference type="SUPFAM" id="SSF49899">
    <property type="entry name" value="Concanavalin A-like lectins/glucanases"/>
    <property type="match status" value="1"/>
</dbReference>
<dbReference type="InterPro" id="IPR013320">
    <property type="entry name" value="ConA-like_dom_sf"/>
</dbReference>
<feature type="domain" description="Peptidase M12A" evidence="9">
    <location>
        <begin position="22"/>
        <end position="238"/>
    </location>
</feature>
<keyword evidence="7" id="KW-0732">Signal</keyword>
<evidence type="ECO:0000256" key="2">
    <source>
        <dbReference type="ARBA" id="ARBA00022723"/>
    </source>
</evidence>
<sequence length="411" mass="46474">MCIKMCRCLFLAVLIFFGFYQHAIGTTHLWLNRDGSPGGTLHYRLVKSLMPCSVQTIQNTIKDFHKLLNPNGSTCIKLVEENDPSAPISMFFKDKFDGCTSHTDIPGMPTLTFPPKQISIGVNDNCIDRRKVVYILARILGLPDEHTRPDRDHFITIHMDNIKREFHRFYDKSPNEWWTNIQGLPYDYTSVTHVGPFDHALDLKKPTVSSKYPGVHFGDKMNLSVIDVQKLRTLYKCPTESVNQYVAESEYRPVHCTFDLPMCELVNDWTLHGDKWIKRRGAVTGNGPQTDHSNGDGWYMYTNQTHSSNTASLVSRTEIAPGPVCVSLYYYVEDNSTTLIVSQKDSLNGKTSTLQDISSNGTLFWSEIRFNVTSSTMWRISITASVVQGGVAIDDVTVQYGDCPAYSCDTH</sequence>
<dbReference type="Gene3D" id="2.60.120.200">
    <property type="match status" value="1"/>
</dbReference>
<accession>A0A8B8BCT0</accession>
<dbReference type="GO" id="GO:0016020">
    <property type="term" value="C:membrane"/>
    <property type="evidence" value="ECO:0007669"/>
    <property type="project" value="InterPro"/>
</dbReference>
<protein>
    <recommendedName>
        <fullName evidence="7">Metalloendopeptidase</fullName>
        <ecNumber evidence="7">3.4.24.-</ecNumber>
    </recommendedName>
</protein>
<name>A0A8B8BCT0_CRAVI</name>
<dbReference type="PANTHER" id="PTHR10127:SF780">
    <property type="entry name" value="METALLOENDOPEPTIDASE"/>
    <property type="match status" value="1"/>
</dbReference>
<comment type="caution">
    <text evidence="6">Lacks conserved residue(s) required for the propagation of feature annotation.</text>
</comment>
<evidence type="ECO:0000256" key="3">
    <source>
        <dbReference type="ARBA" id="ARBA00022801"/>
    </source>
</evidence>
<evidence type="ECO:0000313" key="10">
    <source>
        <dbReference type="Proteomes" id="UP000694844"/>
    </source>
</evidence>
<evidence type="ECO:0000256" key="7">
    <source>
        <dbReference type="RuleBase" id="RU361183"/>
    </source>
</evidence>
<dbReference type="InterPro" id="IPR000998">
    <property type="entry name" value="MAM_dom"/>
</dbReference>
<keyword evidence="5 7" id="KW-0482">Metalloprotease</keyword>
<keyword evidence="4 7" id="KW-0862">Zinc</keyword>
<dbReference type="RefSeq" id="XP_022300584.1">
    <property type="nucleotide sequence ID" value="XM_022444876.1"/>
</dbReference>
<organism evidence="10 11">
    <name type="scientific">Crassostrea virginica</name>
    <name type="common">Eastern oyster</name>
    <dbReference type="NCBI Taxonomy" id="6565"/>
    <lineage>
        <taxon>Eukaryota</taxon>
        <taxon>Metazoa</taxon>
        <taxon>Spiralia</taxon>
        <taxon>Lophotrochozoa</taxon>
        <taxon>Mollusca</taxon>
        <taxon>Bivalvia</taxon>
        <taxon>Autobranchia</taxon>
        <taxon>Pteriomorphia</taxon>
        <taxon>Ostreida</taxon>
        <taxon>Ostreoidea</taxon>
        <taxon>Ostreidae</taxon>
        <taxon>Crassostrea</taxon>
    </lineage>
</organism>
<evidence type="ECO:0000259" key="8">
    <source>
        <dbReference type="PROSITE" id="PS50060"/>
    </source>
</evidence>
<dbReference type="InterPro" id="IPR024079">
    <property type="entry name" value="MetalloPept_cat_dom_sf"/>
</dbReference>
<dbReference type="Pfam" id="PF00629">
    <property type="entry name" value="MAM"/>
    <property type="match status" value="1"/>
</dbReference>
<feature type="signal peptide" evidence="7">
    <location>
        <begin position="1"/>
        <end position="25"/>
    </location>
</feature>
<keyword evidence="10" id="KW-1185">Reference proteome</keyword>